<keyword evidence="1" id="KW-0597">Phosphoprotein</keyword>
<evidence type="ECO:0000259" key="2">
    <source>
        <dbReference type="PROSITE" id="PS50110"/>
    </source>
</evidence>
<dbReference type="Gene3D" id="3.40.50.2300">
    <property type="match status" value="1"/>
</dbReference>
<accession>A0A059AVU2</accession>
<gene>
    <name evidence="3" type="ORF">EUGRSUZ_H00821</name>
</gene>
<dbReference type="EMBL" id="KK198760">
    <property type="protein sequence ID" value="KCW58097.1"/>
    <property type="molecule type" value="Genomic_DNA"/>
</dbReference>
<dbReference type="STRING" id="71139.A0A059AVU2"/>
<dbReference type="GO" id="GO:0000160">
    <property type="term" value="P:phosphorelay signal transduction system"/>
    <property type="evidence" value="ECO:0007669"/>
    <property type="project" value="InterPro"/>
</dbReference>
<dbReference type="eggNOG" id="KOG0519">
    <property type="taxonomic scope" value="Eukaryota"/>
</dbReference>
<protein>
    <recommendedName>
        <fullName evidence="2">Response regulatory domain-containing protein</fullName>
    </recommendedName>
</protein>
<dbReference type="PANTHER" id="PTHR43228">
    <property type="entry name" value="TWO-COMPONENT RESPONSE REGULATOR"/>
    <property type="match status" value="1"/>
</dbReference>
<dbReference type="InterPro" id="IPR052048">
    <property type="entry name" value="ST_Response_Regulator"/>
</dbReference>
<evidence type="ECO:0000313" key="3">
    <source>
        <dbReference type="EMBL" id="KCW58097.1"/>
    </source>
</evidence>
<dbReference type="InParanoid" id="A0A059AVU2"/>
<reference evidence="3" key="1">
    <citation type="submission" date="2013-07" db="EMBL/GenBank/DDBJ databases">
        <title>The genome of Eucalyptus grandis.</title>
        <authorList>
            <person name="Schmutz J."/>
            <person name="Hayes R."/>
            <person name="Myburg A."/>
            <person name="Tuskan G."/>
            <person name="Grattapaglia D."/>
            <person name="Rokhsar D.S."/>
        </authorList>
    </citation>
    <scope>NUCLEOTIDE SEQUENCE</scope>
    <source>
        <tissue evidence="3">Leaf extractions</tissue>
    </source>
</reference>
<proteinExistence type="predicted"/>
<dbReference type="CDD" id="cd17546">
    <property type="entry name" value="REC_hyHK_CKI1_RcsC-like"/>
    <property type="match status" value="1"/>
</dbReference>
<dbReference type="InterPro" id="IPR011006">
    <property type="entry name" value="CheY-like_superfamily"/>
</dbReference>
<sequence>MPISQSHGFSSPKSELTALVVDDDGVSQKIHHRLLNILGIENDVVANGKEAVDIHLSGKKFNLILMDRDMPVMNGIEATKRLRDMGIGSTIAGVSSHSSSKIKQEFTEAGLDVYHEKPLTVAKLLSVVSKIKPKE</sequence>
<organism evidence="3">
    <name type="scientific">Eucalyptus grandis</name>
    <name type="common">Flooded gum</name>
    <dbReference type="NCBI Taxonomy" id="71139"/>
    <lineage>
        <taxon>Eukaryota</taxon>
        <taxon>Viridiplantae</taxon>
        <taxon>Streptophyta</taxon>
        <taxon>Embryophyta</taxon>
        <taxon>Tracheophyta</taxon>
        <taxon>Spermatophyta</taxon>
        <taxon>Magnoliopsida</taxon>
        <taxon>eudicotyledons</taxon>
        <taxon>Gunneridae</taxon>
        <taxon>Pentapetalae</taxon>
        <taxon>rosids</taxon>
        <taxon>malvids</taxon>
        <taxon>Myrtales</taxon>
        <taxon>Myrtaceae</taxon>
        <taxon>Myrtoideae</taxon>
        <taxon>Eucalypteae</taxon>
        <taxon>Eucalyptus</taxon>
    </lineage>
</organism>
<dbReference type="PANTHER" id="PTHR43228:SF12">
    <property type="entry name" value="TWO-COMPONENT RESPONSE REGULATOR 24"/>
    <property type="match status" value="1"/>
</dbReference>
<name>A0A059AVU2_EUCGR</name>
<feature type="modified residue" description="4-aspartylphosphate" evidence="1">
    <location>
        <position position="67"/>
    </location>
</feature>
<dbReference type="Gramene" id="KCW58097">
    <property type="protein sequence ID" value="KCW58097"/>
    <property type="gene ID" value="EUGRSUZ_H00821"/>
</dbReference>
<evidence type="ECO:0000256" key="1">
    <source>
        <dbReference type="PROSITE-ProRule" id="PRU00169"/>
    </source>
</evidence>
<feature type="domain" description="Response regulatory" evidence="2">
    <location>
        <begin position="17"/>
        <end position="132"/>
    </location>
</feature>
<dbReference type="InterPro" id="IPR001789">
    <property type="entry name" value="Sig_transdc_resp-reg_receiver"/>
</dbReference>
<dbReference type="OMA" id="MDGMECV"/>
<dbReference type="SMART" id="SM00448">
    <property type="entry name" value="REC"/>
    <property type="match status" value="1"/>
</dbReference>
<dbReference type="SUPFAM" id="SSF52172">
    <property type="entry name" value="CheY-like"/>
    <property type="match status" value="1"/>
</dbReference>
<dbReference type="Pfam" id="PF00072">
    <property type="entry name" value="Response_reg"/>
    <property type="match status" value="1"/>
</dbReference>
<dbReference type="PROSITE" id="PS50110">
    <property type="entry name" value="RESPONSE_REGULATORY"/>
    <property type="match status" value="1"/>
</dbReference>
<dbReference type="FunCoup" id="A0A059AVU2">
    <property type="interactions" value="34"/>
</dbReference>
<dbReference type="AlphaFoldDB" id="A0A059AVU2"/>